<name>A0AAW0CCB1_9AGAR</name>
<evidence type="ECO:0000259" key="2">
    <source>
        <dbReference type="Pfam" id="PF20231"/>
    </source>
</evidence>
<dbReference type="AlphaFoldDB" id="A0AAW0CCB1"/>
<evidence type="ECO:0000313" key="4">
    <source>
        <dbReference type="Proteomes" id="UP001383192"/>
    </source>
</evidence>
<dbReference type="Proteomes" id="UP001383192">
    <property type="component" value="Unassembled WGS sequence"/>
</dbReference>
<dbReference type="InterPro" id="IPR046496">
    <property type="entry name" value="DUF6589"/>
</dbReference>
<reference evidence="3 4" key="1">
    <citation type="submission" date="2024-01" db="EMBL/GenBank/DDBJ databases">
        <title>A draft genome for a cacao thread blight-causing isolate of Paramarasmius palmivorus.</title>
        <authorList>
            <person name="Baruah I.K."/>
            <person name="Bukari Y."/>
            <person name="Amoako-Attah I."/>
            <person name="Meinhardt L.W."/>
            <person name="Bailey B.A."/>
            <person name="Cohen S.P."/>
        </authorList>
    </citation>
    <scope>NUCLEOTIDE SEQUENCE [LARGE SCALE GENOMIC DNA]</scope>
    <source>
        <strain evidence="3 4">GH-12</strain>
    </source>
</reference>
<dbReference type="Pfam" id="PF20231">
    <property type="entry name" value="DUF6589"/>
    <property type="match status" value="1"/>
</dbReference>
<keyword evidence="4" id="KW-1185">Reference proteome</keyword>
<gene>
    <name evidence="3" type="ORF">VNI00_011521</name>
</gene>
<accession>A0AAW0CCB1</accession>
<feature type="compositionally biased region" description="Acidic residues" evidence="1">
    <location>
        <begin position="630"/>
        <end position="647"/>
    </location>
</feature>
<feature type="compositionally biased region" description="Pro residues" evidence="1">
    <location>
        <begin position="557"/>
        <end position="566"/>
    </location>
</feature>
<sequence>MLDSQENGTCATIFKLWKASLSDMRTADLDQSFDTAPPLELNDILHSPAEATLFRQCLIHCILRIIIKYGGPTFSKFHKELDEAQPVTSDKIEVHQTEIYPLPAWNIDESTIEGNAQVVEEIFKYLGLRDRPDFAQTVRILAGDQLSIARLRSLVNIRAGQEGGFNGFRWGAWMPGLFHAKIADCHGFFNTHWGKPNTGNRNPGSLWFHNSILHRLPITITSLPTFRTCRDLIFVSLYARVLNCFLLVTKADSLDDYVKPTTTFQDLYADAAAVYDRYTDTEKVSELRWERKCAVDAGKNPKEEKKGDMVFENAVLFLRDALITREFADAVKCGDSGRVVLVLKIWALSFRGNGRTKYAYEMLSIIHHLTRVWPEGLRKIILNNWLLDPTGNPNSFVEVDLVQEHLNFWIKNFYRAHGSNASWEWLETIAPCVGVLRHLTKSLNGLLGADLGIKHEPPDLTTDIDTLMASLRARGVYSLQPGRVLGDDDDSPAVDSISKGLEMLTENSKSPLTDYNSAFARLQVRTRIKPLVPVAAEPGELLAGNPSQNRRCDTPRNPVPPSPPSIRPAESPNTGPSMTTTSSSKPAGSQEAEEEEEDTDDEENELILLMDEEDEPTLERVSAEDVALNMDDDVVEAWTDGDSDVEENLGGSDSSGGSDDDMGI</sequence>
<organism evidence="3 4">
    <name type="scientific">Paramarasmius palmivorus</name>
    <dbReference type="NCBI Taxonomy" id="297713"/>
    <lineage>
        <taxon>Eukaryota</taxon>
        <taxon>Fungi</taxon>
        <taxon>Dikarya</taxon>
        <taxon>Basidiomycota</taxon>
        <taxon>Agaricomycotina</taxon>
        <taxon>Agaricomycetes</taxon>
        <taxon>Agaricomycetidae</taxon>
        <taxon>Agaricales</taxon>
        <taxon>Marasmiineae</taxon>
        <taxon>Marasmiaceae</taxon>
        <taxon>Paramarasmius</taxon>
    </lineage>
</organism>
<evidence type="ECO:0000256" key="1">
    <source>
        <dbReference type="SAM" id="MobiDB-lite"/>
    </source>
</evidence>
<dbReference type="EMBL" id="JAYKXP010000050">
    <property type="protein sequence ID" value="KAK7036588.1"/>
    <property type="molecule type" value="Genomic_DNA"/>
</dbReference>
<feature type="domain" description="DUF6589" evidence="2">
    <location>
        <begin position="34"/>
        <end position="455"/>
    </location>
</feature>
<evidence type="ECO:0000313" key="3">
    <source>
        <dbReference type="EMBL" id="KAK7036588.1"/>
    </source>
</evidence>
<feature type="region of interest" description="Disordered" evidence="1">
    <location>
        <begin position="539"/>
        <end position="664"/>
    </location>
</feature>
<proteinExistence type="predicted"/>
<comment type="caution">
    <text evidence="3">The sequence shown here is derived from an EMBL/GenBank/DDBJ whole genome shotgun (WGS) entry which is preliminary data.</text>
</comment>
<protein>
    <recommendedName>
        <fullName evidence="2">DUF6589 domain-containing protein</fullName>
    </recommendedName>
</protein>
<feature type="compositionally biased region" description="Acidic residues" evidence="1">
    <location>
        <begin position="591"/>
        <end position="616"/>
    </location>
</feature>
<feature type="compositionally biased region" description="Polar residues" evidence="1">
    <location>
        <begin position="573"/>
        <end position="587"/>
    </location>
</feature>